<protein>
    <recommendedName>
        <fullName evidence="1">RNA-directed DNA polymerase</fullName>
        <ecNumber evidence="1">2.7.7.49</ecNumber>
    </recommendedName>
</protein>
<keyword evidence="9" id="KW-0862">Zinc</keyword>
<evidence type="ECO:0000259" key="13">
    <source>
        <dbReference type="PROSITE" id="PS50994"/>
    </source>
</evidence>
<dbReference type="SUPFAM" id="SSF57756">
    <property type="entry name" value="Retrovirus zinc finger-like domains"/>
    <property type="match status" value="1"/>
</dbReference>
<name>A0A0C2J5H9_THEKT</name>
<feature type="domain" description="Reverse transcriptase" evidence="12">
    <location>
        <begin position="417"/>
        <end position="596"/>
    </location>
</feature>
<sequence length="1086" mass="125294">MDDEKKRALLLALEPHVWKEVISLKWDELTFKKLVERLKIRFRQTRDPSSEMMKLLNIRMEHEVTHQEFASKIYQLALQSFEKDIDERMLVGMFINGLVDPHLQQHLQRENPGDIWDAATIADRWETKLKNNCNSVTSQDSREIEQLKKRIDDLSEQIRRTQLEPKKCFICGKTGHIGRNCWDRGPKYDYRASSTRNNETNRYAPAAVIGSINGRRANLVVDSGSGISIVRYDFVRHLKLNIPNEIMHVKTANDGTLDIIGEVNVDVELGDFNTRYTLCVATDLFCDCLLGTDFLHCFHLILNFNDNILEVGDQRIDLTTNNIQTTKAPSLTDEPSFDEYIDKLLASISLNTSFKSQLSSLLYTYKSSFSFNEFDIGRYSGQTHKIRTSNEAPIKQPSRRVPMHLQTQLKDKLHQMLEAGIIKHSSSPWSSPIVLVKKKDGGIRLCVDYRRLNKITTTDSYPIPRIDSIIDSLCGAKIFSSIDLASGYWQIGLDDHDMEKTAFTTPFGFFEFTVMPFGLVNAPATFQRTMENIFAHLKDKNVLIYLDDIIVCSTSIENHIEDVRSVFETCRKANLKIKLNKCQFFKDRIKYLGYMVDVNGVSPDPDKVDAIVNANRPFNKKELETLLGMISYYRQFIANLSEKEHKLRAVLTNHKWNWGEEQEEAFIKIKNDLANAVSLAYPSENLRFIVDCDASDHGLGCVLSQVNCQNNEVVIQFASRALKRHEKNYSTTKKEMLALIWALKKFKHYLIGSEFTVRSDHKPIKGLMETRDPEGQLARWLEFLAQFNFEIIYREGKNHGNADYLSRCCIIVNHQDEYREITNGEMIEAQEKDPDIKLFINIIRNKLSPLPDSELSEKQRIYSKIIDSLFIKNGLLFRKHDTNKLIGDRLVIPDSIIDVILTVIHDKMGHLGYKRTWDTIKSRFFWPKMRKDIYNWCRSCPECNAHNQPHRYIKAELKQIEPENIGDIVEMDIIGPLPSVNQYKYILTITDHYSKWLTAVPLRDTNSSTIAKKVIKHHVYKFGIPISILTDQGANFESEQFKEVCESLGIKKLRTTPYHPQGDGLAERQNKTIISMISKSINDDDE</sequence>
<dbReference type="Pfam" id="PF00665">
    <property type="entry name" value="rve"/>
    <property type="match status" value="1"/>
</dbReference>
<dbReference type="InterPro" id="IPR000477">
    <property type="entry name" value="RT_dom"/>
</dbReference>
<dbReference type="Gene3D" id="3.10.10.10">
    <property type="entry name" value="HIV Type 1 Reverse Transcriptase, subunit A, domain 1"/>
    <property type="match status" value="1"/>
</dbReference>
<organism evidence="14 15">
    <name type="scientific">Thelohanellus kitauei</name>
    <name type="common">Myxosporean</name>
    <dbReference type="NCBI Taxonomy" id="669202"/>
    <lineage>
        <taxon>Eukaryota</taxon>
        <taxon>Metazoa</taxon>
        <taxon>Cnidaria</taxon>
        <taxon>Myxozoa</taxon>
        <taxon>Myxosporea</taxon>
        <taxon>Bivalvulida</taxon>
        <taxon>Platysporina</taxon>
        <taxon>Myxobolidae</taxon>
        <taxon>Thelohanellus</taxon>
    </lineage>
</organism>
<dbReference type="Gene3D" id="1.10.340.70">
    <property type="match status" value="1"/>
</dbReference>
<keyword evidence="10" id="KW-0175">Coiled coil</keyword>
<dbReference type="EMBL" id="JWZT01001017">
    <property type="protein sequence ID" value="KII73059.1"/>
    <property type="molecule type" value="Genomic_DNA"/>
</dbReference>
<evidence type="ECO:0000256" key="6">
    <source>
        <dbReference type="ARBA" id="ARBA00022759"/>
    </source>
</evidence>
<dbReference type="GO" id="GO:0008233">
    <property type="term" value="F:peptidase activity"/>
    <property type="evidence" value="ECO:0007669"/>
    <property type="project" value="UniProtKB-KW"/>
</dbReference>
<dbReference type="PANTHER" id="PTHR37984:SF5">
    <property type="entry name" value="PROTEIN NYNRIN-LIKE"/>
    <property type="match status" value="1"/>
</dbReference>
<keyword evidence="9" id="KW-0479">Metal-binding</keyword>
<dbReference type="FunFam" id="3.10.10.10:FF:000007">
    <property type="entry name" value="Retrovirus-related Pol polyprotein from transposon 17.6-like Protein"/>
    <property type="match status" value="1"/>
</dbReference>
<dbReference type="GO" id="GO:0006508">
    <property type="term" value="P:proteolysis"/>
    <property type="evidence" value="ECO:0007669"/>
    <property type="project" value="UniProtKB-KW"/>
</dbReference>
<dbReference type="Gene3D" id="4.10.60.10">
    <property type="entry name" value="Zinc finger, CCHC-type"/>
    <property type="match status" value="1"/>
</dbReference>
<dbReference type="OMA" id="IVEMDII"/>
<evidence type="ECO:0000256" key="4">
    <source>
        <dbReference type="ARBA" id="ARBA00022695"/>
    </source>
</evidence>
<proteinExistence type="predicted"/>
<dbReference type="CDD" id="cd01647">
    <property type="entry name" value="RT_LTR"/>
    <property type="match status" value="1"/>
</dbReference>
<dbReference type="SUPFAM" id="SSF50630">
    <property type="entry name" value="Acid proteases"/>
    <property type="match status" value="1"/>
</dbReference>
<evidence type="ECO:0000256" key="3">
    <source>
        <dbReference type="ARBA" id="ARBA00022679"/>
    </source>
</evidence>
<evidence type="ECO:0000256" key="10">
    <source>
        <dbReference type="SAM" id="Coils"/>
    </source>
</evidence>
<feature type="coiled-coil region" evidence="10">
    <location>
        <begin position="137"/>
        <end position="164"/>
    </location>
</feature>
<dbReference type="Pfam" id="PF13975">
    <property type="entry name" value="gag-asp_proteas"/>
    <property type="match status" value="1"/>
</dbReference>
<dbReference type="InterPro" id="IPR036875">
    <property type="entry name" value="Znf_CCHC_sf"/>
</dbReference>
<comment type="caution">
    <text evidence="14">The sequence shown here is derived from an EMBL/GenBank/DDBJ whole genome shotgun (WGS) entry which is preliminary data.</text>
</comment>
<dbReference type="Gene3D" id="2.40.70.10">
    <property type="entry name" value="Acid Proteases"/>
    <property type="match status" value="1"/>
</dbReference>
<dbReference type="GO" id="GO:0004519">
    <property type="term" value="F:endonuclease activity"/>
    <property type="evidence" value="ECO:0007669"/>
    <property type="project" value="UniProtKB-KW"/>
</dbReference>
<keyword evidence="2" id="KW-0645">Protease</keyword>
<evidence type="ECO:0000259" key="12">
    <source>
        <dbReference type="PROSITE" id="PS50878"/>
    </source>
</evidence>
<dbReference type="Pfam" id="PF17921">
    <property type="entry name" value="Integrase_H2C2"/>
    <property type="match status" value="1"/>
</dbReference>
<gene>
    <name evidence="14" type="ORF">RF11_11809</name>
</gene>
<evidence type="ECO:0000256" key="2">
    <source>
        <dbReference type="ARBA" id="ARBA00022670"/>
    </source>
</evidence>
<evidence type="ECO:0000256" key="1">
    <source>
        <dbReference type="ARBA" id="ARBA00012493"/>
    </source>
</evidence>
<dbReference type="Gene3D" id="3.10.20.370">
    <property type="match status" value="1"/>
</dbReference>
<evidence type="ECO:0000256" key="7">
    <source>
        <dbReference type="ARBA" id="ARBA00022801"/>
    </source>
</evidence>
<dbReference type="GO" id="GO:0015074">
    <property type="term" value="P:DNA integration"/>
    <property type="evidence" value="ECO:0007669"/>
    <property type="project" value="InterPro"/>
</dbReference>
<evidence type="ECO:0000259" key="11">
    <source>
        <dbReference type="PROSITE" id="PS50158"/>
    </source>
</evidence>
<dbReference type="PROSITE" id="PS50994">
    <property type="entry name" value="INTEGRASE"/>
    <property type="match status" value="1"/>
</dbReference>
<evidence type="ECO:0000313" key="14">
    <source>
        <dbReference type="EMBL" id="KII73059.1"/>
    </source>
</evidence>
<evidence type="ECO:0000256" key="8">
    <source>
        <dbReference type="ARBA" id="ARBA00022918"/>
    </source>
</evidence>
<keyword evidence="4" id="KW-0548">Nucleotidyltransferase</keyword>
<dbReference type="PANTHER" id="PTHR37984">
    <property type="entry name" value="PROTEIN CBG26694"/>
    <property type="match status" value="1"/>
</dbReference>
<keyword evidence="3" id="KW-0808">Transferase</keyword>
<keyword evidence="6" id="KW-0255">Endonuclease</keyword>
<dbReference type="GO" id="GO:0008270">
    <property type="term" value="F:zinc ion binding"/>
    <property type="evidence" value="ECO:0007669"/>
    <property type="project" value="UniProtKB-KW"/>
</dbReference>
<dbReference type="InterPro" id="IPR041588">
    <property type="entry name" value="Integrase_H2C2"/>
</dbReference>
<dbReference type="InterPro" id="IPR001584">
    <property type="entry name" value="Integrase_cat-core"/>
</dbReference>
<dbReference type="FunFam" id="3.30.70.270:FF:000020">
    <property type="entry name" value="Transposon Tf2-6 polyprotein-like Protein"/>
    <property type="match status" value="1"/>
</dbReference>
<dbReference type="EC" id="2.7.7.49" evidence="1"/>
<dbReference type="Gene3D" id="3.30.420.10">
    <property type="entry name" value="Ribonuclease H-like superfamily/Ribonuclease H"/>
    <property type="match status" value="1"/>
</dbReference>
<dbReference type="SMART" id="SM00343">
    <property type="entry name" value="ZnF_C2HC"/>
    <property type="match status" value="1"/>
</dbReference>
<dbReference type="SUPFAM" id="SSF53098">
    <property type="entry name" value="Ribonuclease H-like"/>
    <property type="match status" value="1"/>
</dbReference>
<dbReference type="GO" id="GO:0003676">
    <property type="term" value="F:nucleic acid binding"/>
    <property type="evidence" value="ECO:0007669"/>
    <property type="project" value="InterPro"/>
</dbReference>
<keyword evidence="15" id="KW-1185">Reference proteome</keyword>
<accession>A0A0C2J5H9</accession>
<keyword evidence="7" id="KW-0378">Hydrolase</keyword>
<dbReference type="FunFam" id="1.10.340.70:FF:000001">
    <property type="entry name" value="Retrovirus-related Pol polyprotein from transposon gypsy-like Protein"/>
    <property type="match status" value="1"/>
</dbReference>
<dbReference type="AlphaFoldDB" id="A0A0C2J5H9"/>
<dbReference type="Gene3D" id="3.30.70.270">
    <property type="match status" value="2"/>
</dbReference>
<dbReference type="OrthoDB" id="5988672at2759"/>
<reference evidence="14 15" key="1">
    <citation type="journal article" date="2014" name="Genome Biol. Evol.">
        <title>The genome of the myxosporean Thelohanellus kitauei shows adaptations to nutrient acquisition within its fish host.</title>
        <authorList>
            <person name="Yang Y."/>
            <person name="Xiong J."/>
            <person name="Zhou Z."/>
            <person name="Huo F."/>
            <person name="Miao W."/>
            <person name="Ran C."/>
            <person name="Liu Y."/>
            <person name="Zhang J."/>
            <person name="Feng J."/>
            <person name="Wang M."/>
            <person name="Wang M."/>
            <person name="Wang L."/>
            <person name="Yao B."/>
        </authorList>
    </citation>
    <scope>NUCLEOTIDE SEQUENCE [LARGE SCALE GENOMIC DNA]</scope>
    <source>
        <strain evidence="14">Wuqing</strain>
    </source>
</reference>
<evidence type="ECO:0000313" key="15">
    <source>
        <dbReference type="Proteomes" id="UP000031668"/>
    </source>
</evidence>
<dbReference type="CDD" id="cd09274">
    <property type="entry name" value="RNase_HI_RT_Ty3"/>
    <property type="match status" value="1"/>
</dbReference>
<dbReference type="InterPro" id="IPR041373">
    <property type="entry name" value="RT_RNaseH"/>
</dbReference>
<dbReference type="CDD" id="cd00303">
    <property type="entry name" value="retropepsin_like"/>
    <property type="match status" value="1"/>
</dbReference>
<dbReference type="PROSITE" id="PS50878">
    <property type="entry name" value="RT_POL"/>
    <property type="match status" value="1"/>
</dbReference>
<dbReference type="InterPro" id="IPR043128">
    <property type="entry name" value="Rev_trsase/Diguanyl_cyclase"/>
</dbReference>
<dbReference type="FunFam" id="3.10.20.370:FF:000001">
    <property type="entry name" value="Retrovirus-related Pol polyprotein from transposon 17.6-like protein"/>
    <property type="match status" value="1"/>
</dbReference>
<dbReference type="InterPro" id="IPR050951">
    <property type="entry name" value="Retrovirus_Pol_polyprotein"/>
</dbReference>
<keyword evidence="9" id="KW-0863">Zinc-finger</keyword>
<dbReference type="InterPro" id="IPR043502">
    <property type="entry name" value="DNA/RNA_pol_sf"/>
</dbReference>
<dbReference type="GO" id="GO:0003964">
    <property type="term" value="F:RNA-directed DNA polymerase activity"/>
    <property type="evidence" value="ECO:0007669"/>
    <property type="project" value="UniProtKB-KW"/>
</dbReference>
<feature type="domain" description="Integrase catalytic" evidence="13">
    <location>
        <begin position="958"/>
        <end position="1086"/>
    </location>
</feature>
<dbReference type="Pfam" id="PF00078">
    <property type="entry name" value="RVT_1"/>
    <property type="match status" value="1"/>
</dbReference>
<dbReference type="InterPro" id="IPR021109">
    <property type="entry name" value="Peptidase_aspartic_dom_sf"/>
</dbReference>
<evidence type="ECO:0000256" key="5">
    <source>
        <dbReference type="ARBA" id="ARBA00022722"/>
    </source>
</evidence>
<dbReference type="Proteomes" id="UP000031668">
    <property type="component" value="Unassembled WGS sequence"/>
</dbReference>
<dbReference type="Pfam" id="PF17917">
    <property type="entry name" value="RT_RNaseH"/>
    <property type="match status" value="1"/>
</dbReference>
<evidence type="ECO:0000256" key="9">
    <source>
        <dbReference type="PROSITE-ProRule" id="PRU00047"/>
    </source>
</evidence>
<dbReference type="InterPro" id="IPR001878">
    <property type="entry name" value="Znf_CCHC"/>
</dbReference>
<dbReference type="InterPro" id="IPR012337">
    <property type="entry name" value="RNaseH-like_sf"/>
</dbReference>
<keyword evidence="8" id="KW-0695">RNA-directed DNA polymerase</keyword>
<feature type="domain" description="CCHC-type" evidence="11">
    <location>
        <begin position="167"/>
        <end position="181"/>
    </location>
</feature>
<dbReference type="SUPFAM" id="SSF56672">
    <property type="entry name" value="DNA/RNA polymerases"/>
    <property type="match status" value="1"/>
</dbReference>
<keyword evidence="5" id="KW-0540">Nuclease</keyword>
<dbReference type="InterPro" id="IPR036397">
    <property type="entry name" value="RNaseH_sf"/>
</dbReference>
<dbReference type="PROSITE" id="PS50158">
    <property type="entry name" value="ZF_CCHC"/>
    <property type="match status" value="1"/>
</dbReference>